<proteinExistence type="predicted"/>
<keyword evidence="2" id="KW-1185">Reference proteome</keyword>
<protein>
    <submittedName>
        <fullName evidence="1">9583_t:CDS:1</fullName>
    </submittedName>
</protein>
<name>A0ACA9Q795_9GLOM</name>
<sequence length="57" mass="6660">MRGPFEDWSFPRLMHPYHSFNFLEFVVSYKQKDYVPVFDDVKGVSCSCCGPLLNLPD</sequence>
<evidence type="ECO:0000313" key="2">
    <source>
        <dbReference type="Proteomes" id="UP000789366"/>
    </source>
</evidence>
<evidence type="ECO:0000313" key="1">
    <source>
        <dbReference type="EMBL" id="CAG8739041.1"/>
    </source>
</evidence>
<dbReference type="EMBL" id="CAJVPW010037038">
    <property type="protein sequence ID" value="CAG8739041.1"/>
    <property type="molecule type" value="Genomic_DNA"/>
</dbReference>
<gene>
    <name evidence="1" type="ORF">SPELUC_LOCUS13654</name>
</gene>
<feature type="non-terminal residue" evidence="1">
    <location>
        <position position="1"/>
    </location>
</feature>
<organism evidence="1 2">
    <name type="scientific">Cetraspora pellucida</name>
    <dbReference type="NCBI Taxonomy" id="1433469"/>
    <lineage>
        <taxon>Eukaryota</taxon>
        <taxon>Fungi</taxon>
        <taxon>Fungi incertae sedis</taxon>
        <taxon>Mucoromycota</taxon>
        <taxon>Glomeromycotina</taxon>
        <taxon>Glomeromycetes</taxon>
        <taxon>Diversisporales</taxon>
        <taxon>Gigasporaceae</taxon>
        <taxon>Cetraspora</taxon>
    </lineage>
</organism>
<reference evidence="1" key="1">
    <citation type="submission" date="2021-06" db="EMBL/GenBank/DDBJ databases">
        <authorList>
            <person name="Kallberg Y."/>
            <person name="Tangrot J."/>
            <person name="Rosling A."/>
        </authorList>
    </citation>
    <scope>NUCLEOTIDE SEQUENCE</scope>
    <source>
        <strain evidence="1">28 12/20/2015</strain>
    </source>
</reference>
<dbReference type="Proteomes" id="UP000789366">
    <property type="component" value="Unassembled WGS sequence"/>
</dbReference>
<feature type="non-terminal residue" evidence="1">
    <location>
        <position position="57"/>
    </location>
</feature>
<comment type="caution">
    <text evidence="1">The sequence shown here is derived from an EMBL/GenBank/DDBJ whole genome shotgun (WGS) entry which is preliminary data.</text>
</comment>
<accession>A0ACA9Q795</accession>